<accession>W6ZXD7</accession>
<organism evidence="2 3">
    <name type="scientific">Plasmodium inui San Antonio 1</name>
    <dbReference type="NCBI Taxonomy" id="1237626"/>
    <lineage>
        <taxon>Eukaryota</taxon>
        <taxon>Sar</taxon>
        <taxon>Alveolata</taxon>
        <taxon>Apicomplexa</taxon>
        <taxon>Aconoidasida</taxon>
        <taxon>Haemosporida</taxon>
        <taxon>Plasmodiidae</taxon>
        <taxon>Plasmodium</taxon>
        <taxon>Plasmodium (Plasmodium)</taxon>
    </lineage>
</organism>
<evidence type="ECO:0000313" key="2">
    <source>
        <dbReference type="EMBL" id="EUD63973.1"/>
    </source>
</evidence>
<keyword evidence="3" id="KW-1185">Reference proteome</keyword>
<sequence length="100" mass="10896">TKKEDGLRAMELHEELLKQEEESCSESMTSGEIGVRLSSSCESGNSVECTVFSEIFQGWDEDEGDAKGKAGDEDEGNSKRKDGDEDEGDVGMKVKAMLNV</sequence>
<dbReference type="EMBL" id="KI965580">
    <property type="protein sequence ID" value="EUD63973.1"/>
    <property type="molecule type" value="Genomic_DNA"/>
</dbReference>
<feature type="non-terminal residue" evidence="2">
    <location>
        <position position="1"/>
    </location>
</feature>
<protein>
    <submittedName>
        <fullName evidence="2">Uncharacterized protein</fullName>
    </submittedName>
</protein>
<proteinExistence type="predicted"/>
<name>W6ZXD7_9APIC</name>
<evidence type="ECO:0000256" key="1">
    <source>
        <dbReference type="SAM" id="MobiDB-lite"/>
    </source>
</evidence>
<gene>
    <name evidence="2" type="ORF">C922_05643</name>
</gene>
<dbReference type="Proteomes" id="UP000030640">
    <property type="component" value="Unassembled WGS sequence"/>
</dbReference>
<feature type="compositionally biased region" description="Basic and acidic residues" evidence="1">
    <location>
        <begin position="65"/>
        <end position="83"/>
    </location>
</feature>
<dbReference type="RefSeq" id="XP_008819436.1">
    <property type="nucleotide sequence ID" value="XM_008821214.1"/>
</dbReference>
<dbReference type="GeneID" id="20040917"/>
<reference evidence="2 3" key="1">
    <citation type="submission" date="2013-02" db="EMBL/GenBank/DDBJ databases">
        <title>The Genome Sequence of Plasmodium inui San Antonio 1.</title>
        <authorList>
            <consortium name="The Broad Institute Genome Sequencing Platform"/>
            <consortium name="The Broad Institute Genome Sequencing Center for Infectious Disease"/>
            <person name="Neafsey D."/>
            <person name="Cheeseman I."/>
            <person name="Volkman S."/>
            <person name="Adams J."/>
            <person name="Walker B."/>
            <person name="Young S.K."/>
            <person name="Zeng Q."/>
            <person name="Gargeya S."/>
            <person name="Fitzgerald M."/>
            <person name="Haas B."/>
            <person name="Abouelleil A."/>
            <person name="Alvarado L."/>
            <person name="Arachchi H.M."/>
            <person name="Berlin A.M."/>
            <person name="Chapman S.B."/>
            <person name="Dewar J."/>
            <person name="Goldberg J."/>
            <person name="Griggs A."/>
            <person name="Gujja S."/>
            <person name="Hansen M."/>
            <person name="Howarth C."/>
            <person name="Imamovic A."/>
            <person name="Larimer J."/>
            <person name="McCowan C."/>
            <person name="Murphy C."/>
            <person name="Neiman D."/>
            <person name="Pearson M."/>
            <person name="Priest M."/>
            <person name="Roberts A."/>
            <person name="Saif S."/>
            <person name="Shea T."/>
            <person name="Sisk P."/>
            <person name="Sykes S."/>
            <person name="Wortman J."/>
            <person name="Nusbaum C."/>
            <person name="Birren B."/>
        </authorList>
    </citation>
    <scope>NUCLEOTIDE SEQUENCE [LARGE SCALE GENOMIC DNA]</scope>
    <source>
        <strain evidence="2 3">San Antonio 1</strain>
    </source>
</reference>
<dbReference type="VEuPathDB" id="PlasmoDB:C922_05643"/>
<feature type="region of interest" description="Disordered" evidence="1">
    <location>
        <begin position="60"/>
        <end position="100"/>
    </location>
</feature>
<dbReference type="AlphaFoldDB" id="W6ZXD7"/>
<evidence type="ECO:0000313" key="3">
    <source>
        <dbReference type="Proteomes" id="UP000030640"/>
    </source>
</evidence>